<dbReference type="SUPFAM" id="SSF56281">
    <property type="entry name" value="Metallo-hydrolase/oxidoreductase"/>
    <property type="match status" value="1"/>
</dbReference>
<dbReference type="AlphaFoldDB" id="A0A6S6R979"/>
<dbReference type="InterPro" id="IPR050855">
    <property type="entry name" value="NDM-1-like"/>
</dbReference>
<protein>
    <submittedName>
        <fullName evidence="1">MBL fold hydrolase</fullName>
    </submittedName>
</protein>
<dbReference type="Gene3D" id="3.60.15.10">
    <property type="entry name" value="Ribonuclease Z/Hydroxyacylglutathione hydrolase-like"/>
    <property type="match status" value="1"/>
</dbReference>
<accession>A0A6S6R979</accession>
<organism evidence="1 2">
    <name type="scientific">Anaerocolumna cellulosilytica</name>
    <dbReference type="NCBI Taxonomy" id="433286"/>
    <lineage>
        <taxon>Bacteria</taxon>
        <taxon>Bacillati</taxon>
        <taxon>Bacillota</taxon>
        <taxon>Clostridia</taxon>
        <taxon>Lachnospirales</taxon>
        <taxon>Lachnospiraceae</taxon>
        <taxon>Anaerocolumna</taxon>
    </lineage>
</organism>
<dbReference type="KEGG" id="acel:acsn021_35490"/>
<dbReference type="EMBL" id="AP023367">
    <property type="protein sequence ID" value="BCJ95980.1"/>
    <property type="molecule type" value="Genomic_DNA"/>
</dbReference>
<dbReference type="GO" id="GO:0016787">
    <property type="term" value="F:hydrolase activity"/>
    <property type="evidence" value="ECO:0007669"/>
    <property type="project" value="UniProtKB-KW"/>
</dbReference>
<dbReference type="PANTHER" id="PTHR42951:SF4">
    <property type="entry name" value="ACYL-COENZYME A THIOESTERASE MBLAC2"/>
    <property type="match status" value="1"/>
</dbReference>
<proteinExistence type="predicted"/>
<reference evidence="1 2" key="1">
    <citation type="journal article" date="2016" name="Int. J. Syst. Evol. Microbiol.">
        <title>Descriptions of Anaerotaenia torta gen. nov., sp. nov. and Anaerocolumna cellulosilytica gen. nov., sp. nov. isolated from a methanogenic reactor of cattle waste.</title>
        <authorList>
            <person name="Uek A."/>
            <person name="Ohtaki Y."/>
            <person name="Kaku N."/>
            <person name="Ueki K."/>
        </authorList>
    </citation>
    <scope>NUCLEOTIDE SEQUENCE [LARGE SCALE GENOMIC DNA]</scope>
    <source>
        <strain evidence="1 2">SN021</strain>
    </source>
</reference>
<dbReference type="RefSeq" id="WP_184092368.1">
    <property type="nucleotide sequence ID" value="NZ_AP023367.1"/>
</dbReference>
<dbReference type="InterPro" id="IPR001279">
    <property type="entry name" value="Metallo-B-lactamas"/>
</dbReference>
<dbReference type="InterPro" id="IPR036866">
    <property type="entry name" value="RibonucZ/Hydroxyglut_hydro"/>
</dbReference>
<dbReference type="PANTHER" id="PTHR42951">
    <property type="entry name" value="METALLO-BETA-LACTAMASE DOMAIN-CONTAINING"/>
    <property type="match status" value="1"/>
</dbReference>
<sequence>MRNDNQKERPVLGVVVGDKGCLVIDAGNSPKHARELKKELIKYNLPEVTYIVITHYHWDHSFGLTEWQVPAIGNAISNEKLKAYRQLSYDNTSLEKAANHYFTQHGIDCIKSEIDNRDSFKPVGLDLIYSGELLIDLGGITCQVRQVQSSHTCDSTIVYVPEEKTVFLGDCAYGHTSKGYNYYNQETMFPMFDLILEYEADYYVCSHESICTRAEMVEYYDSLKMGADIAGRAKNMEEAKALYKDTYQREPSEDDLFFIRSFGIGEGFGRIGSMEREIY</sequence>
<keyword evidence="2" id="KW-1185">Reference proteome</keyword>
<name>A0A6S6R979_9FIRM</name>
<dbReference type="Pfam" id="PF00753">
    <property type="entry name" value="Lactamase_B"/>
    <property type="match status" value="1"/>
</dbReference>
<dbReference type="SMART" id="SM00849">
    <property type="entry name" value="Lactamase_B"/>
    <property type="match status" value="1"/>
</dbReference>
<evidence type="ECO:0000313" key="2">
    <source>
        <dbReference type="Proteomes" id="UP000515561"/>
    </source>
</evidence>
<evidence type="ECO:0000313" key="1">
    <source>
        <dbReference type="EMBL" id="BCJ95980.1"/>
    </source>
</evidence>
<keyword evidence="1" id="KW-0378">Hydrolase</keyword>
<gene>
    <name evidence="1" type="ORF">acsn021_35490</name>
</gene>
<dbReference type="Proteomes" id="UP000515561">
    <property type="component" value="Chromosome"/>
</dbReference>